<dbReference type="Gene3D" id="3.40.50.300">
    <property type="entry name" value="P-loop containing nucleotide triphosphate hydrolases"/>
    <property type="match status" value="1"/>
</dbReference>
<protein>
    <submittedName>
        <fullName evidence="6">Amino acid ABC transporter ATP-binding protein</fullName>
    </submittedName>
</protein>
<feature type="domain" description="ABC transporter" evidence="5">
    <location>
        <begin position="2"/>
        <end position="263"/>
    </location>
</feature>
<evidence type="ECO:0000256" key="1">
    <source>
        <dbReference type="ARBA" id="ARBA00005417"/>
    </source>
</evidence>
<comment type="caution">
    <text evidence="6">The sequence shown here is derived from an EMBL/GenBank/DDBJ whole genome shotgun (WGS) entry which is preliminary data.</text>
</comment>
<dbReference type="Proteomes" id="UP001210261">
    <property type="component" value="Unassembled WGS sequence"/>
</dbReference>
<dbReference type="PROSITE" id="PS00211">
    <property type="entry name" value="ABC_TRANSPORTER_1"/>
    <property type="match status" value="1"/>
</dbReference>
<dbReference type="InterPro" id="IPR030679">
    <property type="entry name" value="ABC_ATPase_HisP-typ"/>
</dbReference>
<dbReference type="PANTHER" id="PTHR43166">
    <property type="entry name" value="AMINO ACID IMPORT ATP-BINDING PROTEIN"/>
    <property type="match status" value="1"/>
</dbReference>
<dbReference type="SUPFAM" id="SSF52540">
    <property type="entry name" value="P-loop containing nucleoside triphosphate hydrolases"/>
    <property type="match status" value="1"/>
</dbReference>
<dbReference type="SMART" id="SM00382">
    <property type="entry name" value="AAA"/>
    <property type="match status" value="1"/>
</dbReference>
<comment type="similarity">
    <text evidence="1">Belongs to the ABC transporter superfamily.</text>
</comment>
<dbReference type="InterPro" id="IPR050086">
    <property type="entry name" value="MetN_ABC_transporter-like"/>
</dbReference>
<evidence type="ECO:0000256" key="4">
    <source>
        <dbReference type="ARBA" id="ARBA00022840"/>
    </source>
</evidence>
<dbReference type="InterPro" id="IPR017871">
    <property type="entry name" value="ABC_transporter-like_CS"/>
</dbReference>
<reference evidence="6 7" key="1">
    <citation type="submission" date="2023-01" db="EMBL/GenBank/DDBJ databases">
        <title>Description of Helicobacter ibis sp. nov. isolated from faecal droppings of black-faced ibis (Theristicus melanopis).</title>
        <authorList>
            <person name="Lopez-Cantillo M."/>
            <person name="Vidal-Veuthey B."/>
            <person name="Mella A."/>
            <person name="De La Haba R."/>
            <person name="Collado L."/>
        </authorList>
    </citation>
    <scope>NUCLEOTIDE SEQUENCE [LARGE SCALE GENOMIC DNA]</scope>
    <source>
        <strain evidence="6 7">A82</strain>
    </source>
</reference>
<accession>A0ABT4VCD7</accession>
<name>A0ABT4VCD7_9HELI</name>
<sequence length="268" mass="30257">MISVRNLVKQYNDKIVINNLSVEFKKGEKVVIIGPSGSGKSTFLRCLNLLEIPDLGEVWLDGKRISNISVNLYDELKSLKGSKLKSKIKEYDLKDRQDINEARSKMGMVFQHFNLFNNLNVLENITLAPIQLKKATKSEAVDIAKALLDKIGLSNKIYEYPLRLSGGQKQRIAIARALAMKPEVILFDEPTSALDPEMVGGVLELMKSVANEGMSMICVTHEMGFAKEVATRVLFMENGLILEDNNPTRFFNNPTNERLKYFLSHIRH</sequence>
<dbReference type="EMBL" id="JAQHXR010000001">
    <property type="protein sequence ID" value="MDA3968262.1"/>
    <property type="molecule type" value="Genomic_DNA"/>
</dbReference>
<gene>
    <name evidence="6" type="ORF">PF021_01070</name>
</gene>
<dbReference type="Pfam" id="PF00005">
    <property type="entry name" value="ABC_tran"/>
    <property type="match status" value="1"/>
</dbReference>
<evidence type="ECO:0000259" key="5">
    <source>
        <dbReference type="PROSITE" id="PS50893"/>
    </source>
</evidence>
<dbReference type="PANTHER" id="PTHR43166:SF4">
    <property type="entry name" value="PHOSPHONATES IMPORT ATP-BINDING PROTEIN PHNC"/>
    <property type="match status" value="1"/>
</dbReference>
<keyword evidence="4 6" id="KW-0067">ATP-binding</keyword>
<dbReference type="GO" id="GO:0005524">
    <property type="term" value="F:ATP binding"/>
    <property type="evidence" value="ECO:0007669"/>
    <property type="project" value="UniProtKB-KW"/>
</dbReference>
<organism evidence="6 7">
    <name type="scientific">Helicobacter ibis</name>
    <dbReference type="NCBI Taxonomy" id="2962633"/>
    <lineage>
        <taxon>Bacteria</taxon>
        <taxon>Pseudomonadati</taxon>
        <taxon>Campylobacterota</taxon>
        <taxon>Epsilonproteobacteria</taxon>
        <taxon>Campylobacterales</taxon>
        <taxon>Helicobacteraceae</taxon>
        <taxon>Helicobacter</taxon>
    </lineage>
</organism>
<keyword evidence="3" id="KW-0547">Nucleotide-binding</keyword>
<evidence type="ECO:0000313" key="7">
    <source>
        <dbReference type="Proteomes" id="UP001210261"/>
    </source>
</evidence>
<proteinExistence type="inferred from homology"/>
<dbReference type="PROSITE" id="PS50893">
    <property type="entry name" value="ABC_TRANSPORTER_2"/>
    <property type="match status" value="1"/>
</dbReference>
<evidence type="ECO:0000313" key="6">
    <source>
        <dbReference type="EMBL" id="MDA3968262.1"/>
    </source>
</evidence>
<dbReference type="InterPro" id="IPR027417">
    <property type="entry name" value="P-loop_NTPase"/>
</dbReference>
<dbReference type="InterPro" id="IPR003593">
    <property type="entry name" value="AAA+_ATPase"/>
</dbReference>
<dbReference type="InterPro" id="IPR003439">
    <property type="entry name" value="ABC_transporter-like_ATP-bd"/>
</dbReference>
<dbReference type="CDD" id="cd03262">
    <property type="entry name" value="ABC_HisP_GlnQ"/>
    <property type="match status" value="1"/>
</dbReference>
<keyword evidence="2" id="KW-0813">Transport</keyword>
<evidence type="ECO:0000256" key="3">
    <source>
        <dbReference type="ARBA" id="ARBA00022741"/>
    </source>
</evidence>
<keyword evidence="7" id="KW-1185">Reference proteome</keyword>
<dbReference type="PIRSF" id="PIRSF039085">
    <property type="entry name" value="ABC_ATPase_HisP"/>
    <property type="match status" value="1"/>
</dbReference>
<dbReference type="RefSeq" id="WP_271020556.1">
    <property type="nucleotide sequence ID" value="NZ_JAQHXR010000001.1"/>
</dbReference>
<evidence type="ECO:0000256" key="2">
    <source>
        <dbReference type="ARBA" id="ARBA00022448"/>
    </source>
</evidence>